<dbReference type="STRING" id="1849047.A0A3D8SQ72"/>
<dbReference type="OrthoDB" id="4966959at2759"/>
<evidence type="ECO:0000313" key="7">
    <source>
        <dbReference type="Proteomes" id="UP000256645"/>
    </source>
</evidence>
<comment type="caution">
    <text evidence="6">The sequence shown here is derived from an EMBL/GenBank/DDBJ whole genome shotgun (WGS) entry which is preliminary data.</text>
</comment>
<reference evidence="6 7" key="1">
    <citation type="journal article" date="2018" name="IMA Fungus">
        <title>IMA Genome-F 9: Draft genome sequence of Annulohypoxylon stygium, Aspergillus mulundensis, Berkeleyomyces basicola (syn. Thielaviopsis basicola), Ceratocystis smalleyi, two Cercospora beticola strains, Coleophoma cylindrospora, Fusarium fracticaudum, Phialophora cf. hyalina, and Morchella septimelata.</title>
        <authorList>
            <person name="Wingfield B.D."/>
            <person name="Bills G.F."/>
            <person name="Dong Y."/>
            <person name="Huang W."/>
            <person name="Nel W.J."/>
            <person name="Swalarsk-Parry B.S."/>
            <person name="Vaghefi N."/>
            <person name="Wilken P.M."/>
            <person name="An Z."/>
            <person name="de Beer Z.W."/>
            <person name="De Vos L."/>
            <person name="Chen L."/>
            <person name="Duong T.A."/>
            <person name="Gao Y."/>
            <person name="Hammerbacher A."/>
            <person name="Kikkert J.R."/>
            <person name="Li Y."/>
            <person name="Li H."/>
            <person name="Li K."/>
            <person name="Li Q."/>
            <person name="Liu X."/>
            <person name="Ma X."/>
            <person name="Naidoo K."/>
            <person name="Pethybridge S.J."/>
            <person name="Sun J."/>
            <person name="Steenkamp E.T."/>
            <person name="van der Nest M.A."/>
            <person name="van Wyk S."/>
            <person name="Wingfield M.J."/>
            <person name="Xiong C."/>
            <person name="Yue Q."/>
            <person name="Zhang X."/>
        </authorList>
    </citation>
    <scope>NUCLEOTIDE SEQUENCE [LARGE SCALE GENOMIC DNA]</scope>
    <source>
        <strain evidence="6 7">BP6252</strain>
    </source>
</reference>
<gene>
    <name evidence="6" type="ORF">BP6252_00498</name>
</gene>
<protein>
    <recommendedName>
        <fullName evidence="5">Carboxylic ester hydrolase</fullName>
        <ecNumber evidence="5">3.1.1.-</ecNumber>
    </recommendedName>
</protein>
<evidence type="ECO:0000313" key="6">
    <source>
        <dbReference type="EMBL" id="RDW88466.1"/>
    </source>
</evidence>
<sequence>MLAYLHIHCEQQLLFATAYKTSFNQTDLPHGLPLVDSMEKQGTGPSDEICIVSESTLRGHSSPLGKCNGWIVFEYAASCRPRSSPFQRGSFSSHRILACQPLPATKSGIGFDLNDAAPTGQPPTYSYISGCSQGGCQDFILAKQYLDVYDAIAASVPAINWNEFFVGDYYATMLMNVIGEHSAPCEFTAITDALLAASETVLPCQQHSERHAERRV</sequence>
<dbReference type="EMBL" id="PDLM01000001">
    <property type="protein sequence ID" value="RDW88466.1"/>
    <property type="molecule type" value="Genomic_DNA"/>
</dbReference>
<organism evidence="6 7">
    <name type="scientific">Coleophoma cylindrospora</name>
    <dbReference type="NCBI Taxonomy" id="1849047"/>
    <lineage>
        <taxon>Eukaryota</taxon>
        <taxon>Fungi</taxon>
        <taxon>Dikarya</taxon>
        <taxon>Ascomycota</taxon>
        <taxon>Pezizomycotina</taxon>
        <taxon>Leotiomycetes</taxon>
        <taxon>Helotiales</taxon>
        <taxon>Dermateaceae</taxon>
        <taxon>Coleophoma</taxon>
    </lineage>
</organism>
<keyword evidence="1" id="KW-0719">Serine esterase</keyword>
<name>A0A3D8SQ72_9HELO</name>
<evidence type="ECO:0000256" key="2">
    <source>
        <dbReference type="ARBA" id="ARBA00022729"/>
    </source>
</evidence>
<evidence type="ECO:0000256" key="3">
    <source>
        <dbReference type="ARBA" id="ARBA00022801"/>
    </source>
</evidence>
<dbReference type="Pfam" id="PF07519">
    <property type="entry name" value="Tannase"/>
    <property type="match status" value="1"/>
</dbReference>
<evidence type="ECO:0000256" key="5">
    <source>
        <dbReference type="RuleBase" id="RU361238"/>
    </source>
</evidence>
<keyword evidence="3 5" id="KW-0378">Hydrolase</keyword>
<accession>A0A3D8SQ72</accession>
<dbReference type="Proteomes" id="UP000256645">
    <property type="component" value="Unassembled WGS sequence"/>
</dbReference>
<dbReference type="InterPro" id="IPR011118">
    <property type="entry name" value="Tannase/feruloyl_esterase"/>
</dbReference>
<dbReference type="PANTHER" id="PTHR33938:SF8">
    <property type="entry name" value="CARBOXYLIC ESTER HYDROLASE"/>
    <property type="match status" value="1"/>
</dbReference>
<keyword evidence="2" id="KW-0732">Signal</keyword>
<comment type="similarity">
    <text evidence="5">Belongs to the tannase family.</text>
</comment>
<dbReference type="AlphaFoldDB" id="A0A3D8SQ72"/>
<proteinExistence type="inferred from homology"/>
<dbReference type="EC" id="3.1.1.-" evidence="5"/>
<evidence type="ECO:0000256" key="4">
    <source>
        <dbReference type="ARBA" id="ARBA00023157"/>
    </source>
</evidence>
<keyword evidence="7" id="KW-1185">Reference proteome</keyword>
<dbReference type="GO" id="GO:0052689">
    <property type="term" value="F:carboxylic ester hydrolase activity"/>
    <property type="evidence" value="ECO:0007669"/>
    <property type="project" value="UniProtKB-KW"/>
</dbReference>
<keyword evidence="4" id="KW-1015">Disulfide bond</keyword>
<dbReference type="PANTHER" id="PTHR33938">
    <property type="entry name" value="FERULOYL ESTERASE B-RELATED"/>
    <property type="match status" value="1"/>
</dbReference>
<evidence type="ECO:0000256" key="1">
    <source>
        <dbReference type="ARBA" id="ARBA00022487"/>
    </source>
</evidence>